<dbReference type="OrthoDB" id="277011at2759"/>
<evidence type="ECO:0000259" key="2">
    <source>
        <dbReference type="PROSITE" id="PS50969"/>
    </source>
</evidence>
<feature type="compositionally biased region" description="Polar residues" evidence="1">
    <location>
        <begin position="18"/>
        <end position="30"/>
    </location>
</feature>
<feature type="compositionally biased region" description="Polar residues" evidence="1">
    <location>
        <begin position="218"/>
        <end position="228"/>
    </location>
</feature>
<dbReference type="GO" id="GO:0016791">
    <property type="term" value="F:phosphatase activity"/>
    <property type="evidence" value="ECO:0007669"/>
    <property type="project" value="InterPro"/>
</dbReference>
<evidence type="ECO:0000313" key="3">
    <source>
        <dbReference type="EMBL" id="CCX34932.1"/>
    </source>
</evidence>
<dbReference type="PROSITE" id="PS50969">
    <property type="entry name" value="FCP1"/>
    <property type="match status" value="1"/>
</dbReference>
<sequence length="425" mass="47943">MNSLSILSSRVNKVIGNTPPTTSSGSNQGSRLRYGLINRQSSEYGDNETEEDHGNAIEDDTEDEAAVPGPVTSFGREGGGVVSVGERIYLTVLNPWFVGIRWIISTIAVSTNWLVACLHNDEGNFSPLMPLRRTVRLLLRPFRKGTTPRVPIPQPALPNDPITRSIPTTNEKALEHRRTKSFAEQPPVVTDNISPRRSIRIQLYREEGMQKNKALSAKSPTSPNQTLRLTKYPRTSGPPVPLLPRKPSPKTLILDLDETLIHSLARGGRMSSGHMVEVKLDKQHAVLYYVHKRPYCDEFLRKVAKWYNLVVFTASVQEYADPVIDWLEQDRKYFKGRFYRQHCTNRNGAYIKDLATVEPDLSKVMIIDNSPMSYTFHEDNAIPIEGWINDPTDIDLLNLIPMLQALQYVADVRALLALRMGECRG</sequence>
<feature type="compositionally biased region" description="Pro residues" evidence="1">
    <location>
        <begin position="236"/>
        <end position="246"/>
    </location>
</feature>
<feature type="compositionally biased region" description="Acidic residues" evidence="1">
    <location>
        <begin position="45"/>
        <end position="65"/>
    </location>
</feature>
<dbReference type="eggNOG" id="KOG1605">
    <property type="taxonomic scope" value="Eukaryota"/>
</dbReference>
<dbReference type="Proteomes" id="UP000018144">
    <property type="component" value="Unassembled WGS sequence"/>
</dbReference>
<name>U4LVW5_PYROM</name>
<dbReference type="NCBIfam" id="TIGR02251">
    <property type="entry name" value="HIF-SF_euk"/>
    <property type="match status" value="1"/>
</dbReference>
<gene>
    <name evidence="3" type="ORF">PCON_04608</name>
</gene>
<dbReference type="AlphaFoldDB" id="U4LVW5"/>
<dbReference type="CDD" id="cd07521">
    <property type="entry name" value="HAD_FCP1-like"/>
    <property type="match status" value="1"/>
</dbReference>
<reference evidence="3 4" key="1">
    <citation type="journal article" date="2013" name="PLoS Genet.">
        <title>The genome and development-dependent transcriptomes of Pyronema confluens: a window into fungal evolution.</title>
        <authorList>
            <person name="Traeger S."/>
            <person name="Altegoer F."/>
            <person name="Freitag M."/>
            <person name="Gabaldon T."/>
            <person name="Kempken F."/>
            <person name="Kumar A."/>
            <person name="Marcet-Houben M."/>
            <person name="Poggeler S."/>
            <person name="Stajich J.E."/>
            <person name="Nowrousian M."/>
        </authorList>
    </citation>
    <scope>NUCLEOTIDE SEQUENCE [LARGE SCALE GENOMIC DNA]</scope>
    <source>
        <strain evidence="4">CBS 100304</strain>
        <tissue evidence="3">Vegetative mycelium</tissue>
    </source>
</reference>
<evidence type="ECO:0000256" key="1">
    <source>
        <dbReference type="SAM" id="MobiDB-lite"/>
    </source>
</evidence>
<dbReference type="EMBL" id="HF936670">
    <property type="protein sequence ID" value="CCX34932.1"/>
    <property type="molecule type" value="Genomic_DNA"/>
</dbReference>
<proteinExistence type="predicted"/>
<accession>U4LVW5</accession>
<dbReference type="Pfam" id="PF03031">
    <property type="entry name" value="NIF"/>
    <property type="match status" value="1"/>
</dbReference>
<dbReference type="FunFam" id="3.40.50.1000:FF:000089">
    <property type="entry name" value="NIF domain protein"/>
    <property type="match status" value="1"/>
</dbReference>
<dbReference type="InterPro" id="IPR050365">
    <property type="entry name" value="TIM50"/>
</dbReference>
<organism evidence="3 4">
    <name type="scientific">Pyronema omphalodes (strain CBS 100304)</name>
    <name type="common">Pyronema confluens</name>
    <dbReference type="NCBI Taxonomy" id="1076935"/>
    <lineage>
        <taxon>Eukaryota</taxon>
        <taxon>Fungi</taxon>
        <taxon>Dikarya</taxon>
        <taxon>Ascomycota</taxon>
        <taxon>Pezizomycotina</taxon>
        <taxon>Pezizomycetes</taxon>
        <taxon>Pezizales</taxon>
        <taxon>Pyronemataceae</taxon>
        <taxon>Pyronema</taxon>
    </lineage>
</organism>
<dbReference type="SUPFAM" id="SSF56784">
    <property type="entry name" value="HAD-like"/>
    <property type="match status" value="1"/>
</dbReference>
<feature type="domain" description="FCP1 homology" evidence="2">
    <location>
        <begin position="245"/>
        <end position="406"/>
    </location>
</feature>
<evidence type="ECO:0000313" key="4">
    <source>
        <dbReference type="Proteomes" id="UP000018144"/>
    </source>
</evidence>
<dbReference type="InterPro" id="IPR023214">
    <property type="entry name" value="HAD_sf"/>
</dbReference>
<dbReference type="STRING" id="1076935.U4LVW5"/>
<protein>
    <submittedName>
        <fullName evidence="3">Similar to Nuclear envelope morphology protein 1 acc. no. O59718</fullName>
    </submittedName>
</protein>
<feature type="region of interest" description="Disordered" evidence="1">
    <location>
        <begin position="12"/>
        <end position="76"/>
    </location>
</feature>
<dbReference type="InterPro" id="IPR036412">
    <property type="entry name" value="HAD-like_sf"/>
</dbReference>
<dbReference type="InterPro" id="IPR011948">
    <property type="entry name" value="Dullard_phosphatase"/>
</dbReference>
<dbReference type="OMA" id="IRWIIST"/>
<dbReference type="Gene3D" id="3.40.50.1000">
    <property type="entry name" value="HAD superfamily/HAD-like"/>
    <property type="match status" value="1"/>
</dbReference>
<dbReference type="InterPro" id="IPR004274">
    <property type="entry name" value="FCP1_dom"/>
</dbReference>
<feature type="region of interest" description="Disordered" evidence="1">
    <location>
        <begin position="210"/>
        <end position="248"/>
    </location>
</feature>
<dbReference type="SMART" id="SM00577">
    <property type="entry name" value="CPDc"/>
    <property type="match status" value="1"/>
</dbReference>
<keyword evidence="4" id="KW-1185">Reference proteome</keyword>
<dbReference type="PANTHER" id="PTHR12210">
    <property type="entry name" value="DULLARD PROTEIN PHOSPHATASE"/>
    <property type="match status" value="1"/>
</dbReference>